<keyword evidence="1" id="KW-0732">Signal</keyword>
<keyword evidence="3" id="KW-1185">Reference proteome</keyword>
<reference evidence="2 3" key="1">
    <citation type="submission" date="2019-04" db="EMBL/GenBank/DDBJ databases">
        <title>Comparative genomics and transcriptomics to analyze fruiting body development in filamentous ascomycetes.</title>
        <authorList>
            <consortium name="DOE Joint Genome Institute"/>
            <person name="Lutkenhaus R."/>
            <person name="Traeger S."/>
            <person name="Breuer J."/>
            <person name="Kuo A."/>
            <person name="Lipzen A."/>
            <person name="Pangilinan J."/>
            <person name="Dilworth D."/>
            <person name="Sandor L."/>
            <person name="Poggeler S."/>
            <person name="Barry K."/>
            <person name="Grigoriev I.V."/>
            <person name="Nowrousian M."/>
        </authorList>
    </citation>
    <scope>NUCLEOTIDE SEQUENCE [LARGE SCALE GENOMIC DNA]</scope>
    <source>
        <strain evidence="2 3">CBS 389.68</strain>
    </source>
</reference>
<dbReference type="AlphaFoldDB" id="A0A4V3SJ22"/>
<name>A0A4V3SJ22_9PEZI</name>
<proteinExistence type="predicted"/>
<sequence length="122" mass="12894">MGGGSSKMSFPPMVMATSILGVIAAAMPVVHDQPVIENVNRHTTTTTTNTTTIRIRSSVNIGGRESRLGNRVSGNGVTLLSAVGGVVSNSQTPVFPEMVEVVVEDIMFPDQLFPGVVDLRKI</sequence>
<evidence type="ECO:0000256" key="1">
    <source>
        <dbReference type="SAM" id="SignalP"/>
    </source>
</evidence>
<protein>
    <submittedName>
        <fullName evidence="2">Uncharacterized protein</fullName>
    </submittedName>
</protein>
<dbReference type="Proteomes" id="UP000298138">
    <property type="component" value="Unassembled WGS sequence"/>
</dbReference>
<dbReference type="EMBL" id="ML220116">
    <property type="protein sequence ID" value="TGZ82285.1"/>
    <property type="molecule type" value="Genomic_DNA"/>
</dbReference>
<accession>A0A4V3SJ22</accession>
<evidence type="ECO:0000313" key="2">
    <source>
        <dbReference type="EMBL" id="TGZ82285.1"/>
    </source>
</evidence>
<organism evidence="2 3">
    <name type="scientific">Ascodesmis nigricans</name>
    <dbReference type="NCBI Taxonomy" id="341454"/>
    <lineage>
        <taxon>Eukaryota</taxon>
        <taxon>Fungi</taxon>
        <taxon>Dikarya</taxon>
        <taxon>Ascomycota</taxon>
        <taxon>Pezizomycotina</taxon>
        <taxon>Pezizomycetes</taxon>
        <taxon>Pezizales</taxon>
        <taxon>Ascodesmidaceae</taxon>
        <taxon>Ascodesmis</taxon>
    </lineage>
</organism>
<gene>
    <name evidence="2" type="ORF">EX30DRAFT_348144</name>
</gene>
<feature type="signal peptide" evidence="1">
    <location>
        <begin position="1"/>
        <end position="32"/>
    </location>
</feature>
<dbReference type="InParanoid" id="A0A4V3SJ22"/>
<evidence type="ECO:0000313" key="3">
    <source>
        <dbReference type="Proteomes" id="UP000298138"/>
    </source>
</evidence>
<feature type="chain" id="PRO_5020541756" evidence="1">
    <location>
        <begin position="33"/>
        <end position="122"/>
    </location>
</feature>